<dbReference type="InterPro" id="IPR008266">
    <property type="entry name" value="Tyr_kinase_AS"/>
</dbReference>
<dbReference type="GO" id="GO:0005524">
    <property type="term" value="F:ATP binding"/>
    <property type="evidence" value="ECO:0007669"/>
    <property type="project" value="UniProtKB-KW"/>
</dbReference>
<evidence type="ECO:0000313" key="14">
    <source>
        <dbReference type="RefSeq" id="XP_011312301.1"/>
    </source>
</evidence>
<accession>A0A9R1U9Q4</accession>
<protein>
    <recommendedName>
        <fullName evidence="2">non-specific serine/threonine protein kinase</fullName>
        <ecNumber evidence="2">2.7.11.1</ecNumber>
    </recommendedName>
</protein>
<dbReference type="GO" id="GO:0008033">
    <property type="term" value="P:tRNA processing"/>
    <property type="evidence" value="ECO:0007669"/>
    <property type="project" value="UniProtKB-KW"/>
</dbReference>
<dbReference type="CTD" id="136034380"/>
<evidence type="ECO:0000256" key="10">
    <source>
        <dbReference type="ARBA" id="ARBA00048679"/>
    </source>
</evidence>
<keyword evidence="7 14" id="KW-0418">Kinase</keyword>
<dbReference type="EMBL" id="GBYB01004140">
    <property type="protein sequence ID" value="JAG73907.1"/>
    <property type="molecule type" value="Transcribed_RNA"/>
</dbReference>
<evidence type="ECO:0000256" key="6">
    <source>
        <dbReference type="ARBA" id="ARBA00022741"/>
    </source>
</evidence>
<keyword evidence="8" id="KW-0067">ATP-binding</keyword>
<evidence type="ECO:0000256" key="8">
    <source>
        <dbReference type="ARBA" id="ARBA00022840"/>
    </source>
</evidence>
<keyword evidence="3" id="KW-0723">Serine/threonine-protein kinase</keyword>
<evidence type="ECO:0000313" key="13">
    <source>
        <dbReference type="Proteomes" id="UP000694866"/>
    </source>
</evidence>
<dbReference type="Pfam" id="PF06293">
    <property type="entry name" value="Kdo"/>
    <property type="match status" value="1"/>
</dbReference>
<dbReference type="GO" id="GO:0004674">
    <property type="term" value="F:protein serine/threonine kinase activity"/>
    <property type="evidence" value="ECO:0007669"/>
    <property type="project" value="UniProtKB-KW"/>
</dbReference>
<dbReference type="RefSeq" id="XP_011312301.1">
    <property type="nucleotide sequence ID" value="XM_011313999.1"/>
</dbReference>
<comment type="catalytic activity">
    <reaction evidence="10">
        <text>L-seryl-[protein] + ATP = O-phospho-L-seryl-[protein] + ADP + H(+)</text>
        <dbReference type="Rhea" id="RHEA:17989"/>
        <dbReference type="Rhea" id="RHEA-COMP:9863"/>
        <dbReference type="Rhea" id="RHEA-COMP:11604"/>
        <dbReference type="ChEBI" id="CHEBI:15378"/>
        <dbReference type="ChEBI" id="CHEBI:29999"/>
        <dbReference type="ChEBI" id="CHEBI:30616"/>
        <dbReference type="ChEBI" id="CHEBI:83421"/>
        <dbReference type="ChEBI" id="CHEBI:456216"/>
        <dbReference type="EC" id="2.7.11.1"/>
    </reaction>
</comment>
<dbReference type="PROSITE" id="PS50011">
    <property type="entry name" value="PROTEIN_KINASE_DOM"/>
    <property type="match status" value="1"/>
</dbReference>
<reference evidence="12" key="1">
    <citation type="submission" date="2015-01" db="EMBL/GenBank/DDBJ databases">
        <title>Transcriptome Assembly of Fopius arisanus.</title>
        <authorList>
            <person name="Geib S."/>
        </authorList>
    </citation>
    <scope>NUCLEOTIDE SEQUENCE</scope>
</reference>
<evidence type="ECO:0000313" key="12">
    <source>
        <dbReference type="EMBL" id="JAG73907.1"/>
    </source>
</evidence>
<dbReference type="GO" id="GO:0005829">
    <property type="term" value="C:cytosol"/>
    <property type="evidence" value="ECO:0007669"/>
    <property type="project" value="TreeGrafter"/>
</dbReference>
<keyword evidence="4" id="KW-0808">Transferase</keyword>
<evidence type="ECO:0000256" key="7">
    <source>
        <dbReference type="ARBA" id="ARBA00022777"/>
    </source>
</evidence>
<dbReference type="KEGG" id="fas:105272095"/>
<dbReference type="SUPFAM" id="SSF56112">
    <property type="entry name" value="Protein kinase-like (PK-like)"/>
    <property type="match status" value="1"/>
</dbReference>
<evidence type="ECO:0000256" key="9">
    <source>
        <dbReference type="ARBA" id="ARBA00047899"/>
    </source>
</evidence>
<keyword evidence="5" id="KW-0819">tRNA processing</keyword>
<dbReference type="InterPro" id="IPR022495">
    <property type="entry name" value="Bud32"/>
</dbReference>
<dbReference type="GO" id="GO:0070525">
    <property type="term" value="P:tRNA threonylcarbamoyladenosine metabolic process"/>
    <property type="evidence" value="ECO:0007669"/>
    <property type="project" value="TreeGrafter"/>
</dbReference>
<dbReference type="PROSITE" id="PS00109">
    <property type="entry name" value="PROTEIN_KINASE_TYR"/>
    <property type="match status" value="1"/>
</dbReference>
<dbReference type="Gene3D" id="3.30.200.20">
    <property type="entry name" value="Phosphorylase Kinase, domain 1"/>
    <property type="match status" value="1"/>
</dbReference>
<evidence type="ECO:0000259" key="11">
    <source>
        <dbReference type="PROSITE" id="PS50011"/>
    </source>
</evidence>
<evidence type="ECO:0000256" key="2">
    <source>
        <dbReference type="ARBA" id="ARBA00012513"/>
    </source>
</evidence>
<sequence>MVLEGFELIAQGAEARIYRGSYLGRDTLVKERFKKTYRHPDLDETLSKDRVKNESRAIVRAKIAGVSTPTIFYVDLEERSIYMEYINDAIALKFYINSKIGGKTDDKNWMKGLGESLGILIAKLHSKHLIHGDLTTSNILIKNELIDEEKTRNDAFIFIDFGLARIDSTAEDKAVDLYVLERSLLSSHSQVPELFSIIMNNYQEHVDDKQRREIVTKYEEVRARGRKRLMIG</sequence>
<gene>
    <name evidence="12" type="primary">Tp53rk</name>
    <name evidence="14" type="synonym">Prpk</name>
    <name evidence="12" type="ORF">g.39879</name>
</gene>
<keyword evidence="6" id="KW-0547">Nucleotide-binding</keyword>
<organism evidence="12">
    <name type="scientific">Fopius arisanus</name>
    <dbReference type="NCBI Taxonomy" id="64838"/>
    <lineage>
        <taxon>Eukaryota</taxon>
        <taxon>Metazoa</taxon>
        <taxon>Ecdysozoa</taxon>
        <taxon>Arthropoda</taxon>
        <taxon>Hexapoda</taxon>
        <taxon>Insecta</taxon>
        <taxon>Pterygota</taxon>
        <taxon>Neoptera</taxon>
        <taxon>Endopterygota</taxon>
        <taxon>Hymenoptera</taxon>
        <taxon>Apocrita</taxon>
        <taxon>Ichneumonoidea</taxon>
        <taxon>Braconidae</taxon>
        <taxon>Opiinae</taxon>
        <taxon>Fopius</taxon>
    </lineage>
</organism>
<dbReference type="InterPro" id="IPR011009">
    <property type="entry name" value="Kinase-like_dom_sf"/>
</dbReference>
<dbReference type="AlphaFoldDB" id="A0A0C9R7Y2"/>
<dbReference type="GeneID" id="105272095"/>
<name>A0A0C9R7Y2_9HYME</name>
<dbReference type="PANTHER" id="PTHR12209:SF0">
    <property type="entry name" value="EKC_KEOPS COMPLEX SUBUNIT TP53RK"/>
    <property type="match status" value="1"/>
</dbReference>
<evidence type="ECO:0000256" key="4">
    <source>
        <dbReference type="ARBA" id="ARBA00022679"/>
    </source>
</evidence>
<accession>A0A0C9R7Y2</accession>
<dbReference type="EC" id="2.7.11.1" evidence="2"/>
<evidence type="ECO:0000256" key="5">
    <source>
        <dbReference type="ARBA" id="ARBA00022694"/>
    </source>
</evidence>
<dbReference type="Proteomes" id="UP000694866">
    <property type="component" value="Unplaced"/>
</dbReference>
<evidence type="ECO:0000256" key="1">
    <source>
        <dbReference type="ARBA" id="ARBA00010630"/>
    </source>
</evidence>
<dbReference type="InterPro" id="IPR000719">
    <property type="entry name" value="Prot_kinase_dom"/>
</dbReference>
<comment type="similarity">
    <text evidence="1">Belongs to the protein kinase superfamily. BUD32 family.</text>
</comment>
<proteinExistence type="inferred from homology"/>
<comment type="catalytic activity">
    <reaction evidence="9">
        <text>L-threonyl-[protein] + ATP = O-phospho-L-threonyl-[protein] + ADP + H(+)</text>
        <dbReference type="Rhea" id="RHEA:46608"/>
        <dbReference type="Rhea" id="RHEA-COMP:11060"/>
        <dbReference type="Rhea" id="RHEA-COMP:11605"/>
        <dbReference type="ChEBI" id="CHEBI:15378"/>
        <dbReference type="ChEBI" id="CHEBI:30013"/>
        <dbReference type="ChEBI" id="CHEBI:30616"/>
        <dbReference type="ChEBI" id="CHEBI:61977"/>
        <dbReference type="ChEBI" id="CHEBI:456216"/>
        <dbReference type="EC" id="2.7.11.1"/>
    </reaction>
</comment>
<dbReference type="OrthoDB" id="3399at2759"/>
<dbReference type="GO" id="GO:0000408">
    <property type="term" value="C:EKC/KEOPS complex"/>
    <property type="evidence" value="ECO:0007669"/>
    <property type="project" value="TreeGrafter"/>
</dbReference>
<evidence type="ECO:0000256" key="3">
    <source>
        <dbReference type="ARBA" id="ARBA00022527"/>
    </source>
</evidence>
<feature type="domain" description="Protein kinase" evidence="11">
    <location>
        <begin position="3"/>
        <end position="232"/>
    </location>
</feature>
<dbReference type="NCBIfam" id="TIGR03724">
    <property type="entry name" value="arch_bud32"/>
    <property type="match status" value="1"/>
</dbReference>
<dbReference type="FunFam" id="3.30.200.20:FF:000201">
    <property type="entry name" value="TP53-regulating kinase isoform X1"/>
    <property type="match status" value="1"/>
</dbReference>
<reference evidence="14" key="2">
    <citation type="submission" date="2025-04" db="UniProtKB">
        <authorList>
            <consortium name="RefSeq"/>
        </authorList>
    </citation>
    <scope>IDENTIFICATION</scope>
    <source>
        <strain evidence="14">USDA-PBARC FA_bdor</strain>
        <tissue evidence="14">Whole organism</tissue>
    </source>
</reference>
<dbReference type="PANTHER" id="PTHR12209">
    <property type="entry name" value="NON-SPECIFIC SERINE/THREONINE PROTEIN KINASE"/>
    <property type="match status" value="1"/>
</dbReference>
<keyword evidence="13" id="KW-1185">Reference proteome</keyword>
<dbReference type="Gene3D" id="1.10.510.10">
    <property type="entry name" value="Transferase(Phosphotransferase) domain 1"/>
    <property type="match status" value="1"/>
</dbReference>
<dbReference type="GO" id="GO:0005634">
    <property type="term" value="C:nucleus"/>
    <property type="evidence" value="ECO:0007669"/>
    <property type="project" value="TreeGrafter"/>
</dbReference>